<dbReference type="AlphaFoldDB" id="A0A2P5I2J1"/>
<dbReference type="OrthoDB" id="5228495at2759"/>
<evidence type="ECO:0000256" key="2">
    <source>
        <dbReference type="SAM" id="Phobius"/>
    </source>
</evidence>
<feature type="chain" id="PRO_5015192068" description="Transmembrane protein" evidence="3">
    <location>
        <begin position="25"/>
        <end position="162"/>
    </location>
</feature>
<evidence type="ECO:0008006" key="6">
    <source>
        <dbReference type="Google" id="ProtNLM"/>
    </source>
</evidence>
<gene>
    <name evidence="4" type="ORF">DHEL01_v204890</name>
</gene>
<reference evidence="4" key="1">
    <citation type="submission" date="2017-09" db="EMBL/GenBank/DDBJ databases">
        <title>Polyketide synthases of a Diaporthe helianthi virulent isolate.</title>
        <authorList>
            <person name="Baroncelli R."/>
        </authorList>
    </citation>
    <scope>NUCLEOTIDE SEQUENCE [LARGE SCALE GENOMIC DNA]</scope>
    <source>
        <strain evidence="4">7/96</strain>
    </source>
</reference>
<feature type="compositionally biased region" description="Low complexity" evidence="1">
    <location>
        <begin position="49"/>
        <end position="61"/>
    </location>
</feature>
<feature type="transmembrane region" description="Helical" evidence="2">
    <location>
        <begin position="136"/>
        <end position="157"/>
    </location>
</feature>
<keyword evidence="2" id="KW-0812">Transmembrane</keyword>
<keyword evidence="3" id="KW-0732">Signal</keyword>
<evidence type="ECO:0000256" key="3">
    <source>
        <dbReference type="SAM" id="SignalP"/>
    </source>
</evidence>
<accession>A0A2P5I2J1</accession>
<feature type="region of interest" description="Disordered" evidence="1">
    <location>
        <begin position="24"/>
        <end position="124"/>
    </location>
</feature>
<keyword evidence="2" id="KW-0472">Membrane</keyword>
<sequence>MRPSSTTLLTVATAASLVLGPALATGSSQPDPDISRWQNLNSDGPVHWQQSQDAAAHADQQVSHETRADEEESADGRVPGDTVIGSTLTSEPQQSDSWLLGSEGTPLDWQPELKRSEDGGEERRRVLMRRETSAAATIYGVSIWLILAWVALLYLMYKTGSL</sequence>
<feature type="compositionally biased region" description="Basic and acidic residues" evidence="1">
    <location>
        <begin position="111"/>
        <end position="124"/>
    </location>
</feature>
<evidence type="ECO:0000256" key="1">
    <source>
        <dbReference type="SAM" id="MobiDB-lite"/>
    </source>
</evidence>
<feature type="signal peptide" evidence="3">
    <location>
        <begin position="1"/>
        <end position="24"/>
    </location>
</feature>
<organism evidence="4 5">
    <name type="scientific">Diaporthe helianthi</name>
    <dbReference type="NCBI Taxonomy" id="158607"/>
    <lineage>
        <taxon>Eukaryota</taxon>
        <taxon>Fungi</taxon>
        <taxon>Dikarya</taxon>
        <taxon>Ascomycota</taxon>
        <taxon>Pezizomycotina</taxon>
        <taxon>Sordariomycetes</taxon>
        <taxon>Sordariomycetidae</taxon>
        <taxon>Diaporthales</taxon>
        <taxon>Diaporthaceae</taxon>
        <taxon>Diaporthe</taxon>
    </lineage>
</organism>
<feature type="compositionally biased region" description="Polar residues" evidence="1">
    <location>
        <begin position="84"/>
        <end position="97"/>
    </location>
</feature>
<dbReference type="InParanoid" id="A0A2P5I2J1"/>
<keyword evidence="2" id="KW-1133">Transmembrane helix</keyword>
<proteinExistence type="predicted"/>
<evidence type="ECO:0000313" key="5">
    <source>
        <dbReference type="Proteomes" id="UP000094444"/>
    </source>
</evidence>
<keyword evidence="5" id="KW-1185">Reference proteome</keyword>
<feature type="compositionally biased region" description="Polar residues" evidence="1">
    <location>
        <begin position="25"/>
        <end position="42"/>
    </location>
</feature>
<evidence type="ECO:0000313" key="4">
    <source>
        <dbReference type="EMBL" id="POS76719.1"/>
    </source>
</evidence>
<protein>
    <recommendedName>
        <fullName evidence="6">Transmembrane protein</fullName>
    </recommendedName>
</protein>
<dbReference type="Proteomes" id="UP000094444">
    <property type="component" value="Unassembled WGS sequence"/>
</dbReference>
<comment type="caution">
    <text evidence="4">The sequence shown here is derived from an EMBL/GenBank/DDBJ whole genome shotgun (WGS) entry which is preliminary data.</text>
</comment>
<dbReference type="EMBL" id="MAVT02000339">
    <property type="protein sequence ID" value="POS76719.1"/>
    <property type="molecule type" value="Genomic_DNA"/>
</dbReference>
<name>A0A2P5I2J1_DIAHE</name>